<dbReference type="EMBL" id="NJBN01000013">
    <property type="protein sequence ID" value="TKJ37247.1"/>
    <property type="molecule type" value="Genomic_DNA"/>
</dbReference>
<dbReference type="CDD" id="cd13137">
    <property type="entry name" value="MATE_NorM_like"/>
    <property type="match status" value="1"/>
</dbReference>
<name>A0A532UR18_UNCL8</name>
<feature type="transmembrane region" description="Helical" evidence="10">
    <location>
        <begin position="461"/>
        <end position="482"/>
    </location>
</feature>
<feature type="transmembrane region" description="Helical" evidence="10">
    <location>
        <begin position="209"/>
        <end position="230"/>
    </location>
</feature>
<comment type="subcellular location">
    <subcellularLocation>
        <location evidence="1">Cell membrane</location>
        <topology evidence="1">Multi-pass membrane protein</topology>
    </subcellularLocation>
</comment>
<feature type="transmembrane region" description="Helical" evidence="10">
    <location>
        <begin position="236"/>
        <end position="258"/>
    </location>
</feature>
<feature type="transmembrane region" description="Helical" evidence="10">
    <location>
        <begin position="286"/>
        <end position="309"/>
    </location>
</feature>
<feature type="transmembrane region" description="Helical" evidence="10">
    <location>
        <begin position="430"/>
        <end position="449"/>
    </location>
</feature>
<evidence type="ECO:0000313" key="11">
    <source>
        <dbReference type="EMBL" id="TKJ37247.1"/>
    </source>
</evidence>
<dbReference type="PANTHER" id="PTHR43298:SF2">
    <property type="entry name" value="FMN_FAD EXPORTER YEEO-RELATED"/>
    <property type="match status" value="1"/>
</dbReference>
<dbReference type="Pfam" id="PF01554">
    <property type="entry name" value="MatE"/>
    <property type="match status" value="2"/>
</dbReference>
<dbReference type="Proteomes" id="UP000319619">
    <property type="component" value="Unassembled WGS sequence"/>
</dbReference>
<dbReference type="PIRSF" id="PIRSF006603">
    <property type="entry name" value="DinF"/>
    <property type="match status" value="1"/>
</dbReference>
<dbReference type="GO" id="GO:0005886">
    <property type="term" value="C:plasma membrane"/>
    <property type="evidence" value="ECO:0007669"/>
    <property type="project" value="UniProtKB-SubCell"/>
</dbReference>
<dbReference type="PANTHER" id="PTHR43298">
    <property type="entry name" value="MULTIDRUG RESISTANCE PROTEIN NORM-RELATED"/>
    <property type="match status" value="1"/>
</dbReference>
<proteinExistence type="predicted"/>
<evidence type="ECO:0000256" key="3">
    <source>
        <dbReference type="ARBA" id="ARBA00022449"/>
    </source>
</evidence>
<evidence type="ECO:0000256" key="1">
    <source>
        <dbReference type="ARBA" id="ARBA00004651"/>
    </source>
</evidence>
<keyword evidence="4" id="KW-1003">Cell membrane</keyword>
<evidence type="ECO:0000256" key="10">
    <source>
        <dbReference type="SAM" id="Phobius"/>
    </source>
</evidence>
<keyword evidence="6 10" id="KW-1133">Transmembrane helix</keyword>
<sequence length="491" mass="54494">MKCALGSLFGCITVFLYLPCNVPENPKTPSYINGETVPTSQPSASLPLLQRSIASSIFRMGFPSMIGFLTLNVYTLVDLFWLGKLGEQHVAAITLFEGIYFLFFAVNEMVDMGALAVISRRFGEEDYRLTNAAIKNGFLLKIISACIFGFLGFLFLKPLLVLIGAEDEVLELAIRYGRIMLIALMFRFGLESIYSIFRSIEAPLTAMYIMISGMVLNIILDPMLIFGWGFLPPLGILGAAIASVLSFACTTVIGLWLLSSGRLSIRIKLGNGIPVQWKSMLHMLKIGWPVAVIFSSFSFAEFIVITIIADLGTRVIAIYGMGLRLLMVGILCMDGLGRGISPLIGNILGIGLQKRAWRTAWQAQFIGLVIISSFAICIFSFAEPITRAFFQDEVMVVMGVQMLCIISLSLPLIGLYIIIESIFRGAGDNLPPMIIAVVSLWGLHVPAIILMTRKFEFDQNAIWWIWVISSFLEVSVIFYWYLKGNWAKKEV</sequence>
<comment type="caution">
    <text evidence="11">The sequence shown here is derived from an EMBL/GenBank/DDBJ whole genome shotgun (WGS) entry which is preliminary data.</text>
</comment>
<feature type="transmembrane region" description="Helical" evidence="10">
    <location>
        <begin position="89"/>
        <end position="118"/>
    </location>
</feature>
<keyword evidence="2" id="KW-0813">Transport</keyword>
<keyword evidence="8 10" id="KW-0472">Membrane</keyword>
<dbReference type="AlphaFoldDB" id="A0A532UR18"/>
<feature type="transmembrane region" description="Helical" evidence="10">
    <location>
        <begin position="138"/>
        <end position="156"/>
    </location>
</feature>
<dbReference type="InterPro" id="IPR048279">
    <property type="entry name" value="MdtK-like"/>
</dbReference>
<keyword evidence="5 10" id="KW-0812">Transmembrane</keyword>
<gene>
    <name evidence="11" type="ORF">CEE37_14130</name>
</gene>
<evidence type="ECO:0000256" key="2">
    <source>
        <dbReference type="ARBA" id="ARBA00022448"/>
    </source>
</evidence>
<evidence type="ECO:0000256" key="8">
    <source>
        <dbReference type="ARBA" id="ARBA00023136"/>
    </source>
</evidence>
<evidence type="ECO:0000256" key="6">
    <source>
        <dbReference type="ARBA" id="ARBA00022989"/>
    </source>
</evidence>
<keyword evidence="3" id="KW-0050">Antiport</keyword>
<protein>
    <recommendedName>
        <fullName evidence="9">Multidrug-efflux transporter</fullName>
    </recommendedName>
</protein>
<organism evidence="11 12">
    <name type="scientific">candidate division LCP-89 bacterium B3_LCP</name>
    <dbReference type="NCBI Taxonomy" id="2012998"/>
    <lineage>
        <taxon>Bacteria</taxon>
        <taxon>Pseudomonadati</taxon>
        <taxon>Bacteria division LCP-89</taxon>
    </lineage>
</organism>
<dbReference type="NCBIfam" id="TIGR00797">
    <property type="entry name" value="matE"/>
    <property type="match status" value="1"/>
</dbReference>
<feature type="transmembrane region" description="Helical" evidence="10">
    <location>
        <begin position="176"/>
        <end position="197"/>
    </location>
</feature>
<keyword evidence="7" id="KW-0406">Ion transport</keyword>
<dbReference type="InterPro" id="IPR050222">
    <property type="entry name" value="MATE_MdtK"/>
</dbReference>
<evidence type="ECO:0000256" key="4">
    <source>
        <dbReference type="ARBA" id="ARBA00022475"/>
    </source>
</evidence>
<evidence type="ECO:0000313" key="12">
    <source>
        <dbReference type="Proteomes" id="UP000319619"/>
    </source>
</evidence>
<evidence type="ECO:0000256" key="5">
    <source>
        <dbReference type="ARBA" id="ARBA00022692"/>
    </source>
</evidence>
<feature type="transmembrane region" description="Helical" evidence="10">
    <location>
        <begin position="57"/>
        <end position="77"/>
    </location>
</feature>
<evidence type="ECO:0000256" key="7">
    <source>
        <dbReference type="ARBA" id="ARBA00023065"/>
    </source>
</evidence>
<evidence type="ECO:0000256" key="9">
    <source>
        <dbReference type="ARBA" id="ARBA00031636"/>
    </source>
</evidence>
<dbReference type="GO" id="GO:0006811">
    <property type="term" value="P:monoatomic ion transport"/>
    <property type="evidence" value="ECO:0007669"/>
    <property type="project" value="UniProtKB-KW"/>
</dbReference>
<dbReference type="GO" id="GO:0015297">
    <property type="term" value="F:antiporter activity"/>
    <property type="evidence" value="ECO:0007669"/>
    <property type="project" value="UniProtKB-KW"/>
</dbReference>
<dbReference type="GO" id="GO:0042910">
    <property type="term" value="F:xenobiotic transmembrane transporter activity"/>
    <property type="evidence" value="ECO:0007669"/>
    <property type="project" value="InterPro"/>
</dbReference>
<feature type="transmembrane region" description="Helical" evidence="10">
    <location>
        <begin position="394"/>
        <end position="418"/>
    </location>
</feature>
<feature type="transmembrane region" description="Helical" evidence="10">
    <location>
        <begin position="315"/>
        <end position="333"/>
    </location>
</feature>
<reference evidence="11 12" key="1">
    <citation type="submission" date="2017-06" db="EMBL/GenBank/DDBJ databases">
        <title>Novel microbial phyla capable of carbon fixation and sulfur reduction in deep-sea sediments.</title>
        <authorList>
            <person name="Huang J."/>
            <person name="Baker B."/>
            <person name="Wang Y."/>
        </authorList>
    </citation>
    <scope>NUCLEOTIDE SEQUENCE [LARGE SCALE GENOMIC DNA]</scope>
    <source>
        <strain evidence="11">B3_LCP</strain>
    </source>
</reference>
<dbReference type="InterPro" id="IPR002528">
    <property type="entry name" value="MATE_fam"/>
</dbReference>
<accession>A0A532UR18</accession>
<feature type="transmembrane region" description="Helical" evidence="10">
    <location>
        <begin position="363"/>
        <end position="382"/>
    </location>
</feature>